<dbReference type="GO" id="GO:0005886">
    <property type="term" value="C:plasma membrane"/>
    <property type="evidence" value="ECO:0007669"/>
    <property type="project" value="UniProtKB-SubCell"/>
</dbReference>
<gene>
    <name evidence="13 17" type="primary">ccmE</name>
    <name evidence="13" type="synonym">cycJ</name>
    <name evidence="15" type="ORF">KAM348_14790</name>
    <name evidence="16" type="ORF">KAM382_32500</name>
    <name evidence="17" type="ORF">N5I20_01440</name>
    <name evidence="20" type="ORF">OJY61_01350</name>
    <name evidence="18" type="ORF">SJS77_04470</name>
    <name evidence="19" type="ORF">VCX44_02995</name>
</gene>
<dbReference type="OrthoDB" id="9793584at2"/>
<evidence type="ECO:0000256" key="14">
    <source>
        <dbReference type="PIRSR" id="PIRSR604329-50"/>
    </source>
</evidence>
<evidence type="ECO:0000313" key="22">
    <source>
        <dbReference type="Proteomes" id="UP001161704"/>
    </source>
</evidence>
<dbReference type="EMBL" id="JAWZVU010000025">
    <property type="protein sequence ID" value="MDX7719730.1"/>
    <property type="molecule type" value="Genomic_DNA"/>
</dbReference>
<sequence>MNPRRKKRLTIILAISLGLASVTGLVLYALSQNIDLFYTPSELVEGKGPEKIKPEEGQRLRIGGLVVPGSVVRDPQSLKVAFKLVDNGGHLVTVEFDGILPDLFREGQGIVAQGTLKDATTVAAFEVLAKHDENYMPPEVADATNGMHFKPEYTEAQLQGAKQ</sequence>
<evidence type="ECO:0000256" key="3">
    <source>
        <dbReference type="ARBA" id="ARBA00022519"/>
    </source>
</evidence>
<dbReference type="EMBL" id="JAOCIZ010000003">
    <property type="protein sequence ID" value="MDH1503725.1"/>
    <property type="molecule type" value="Genomic_DNA"/>
</dbReference>
<dbReference type="NCBIfam" id="NF009638">
    <property type="entry name" value="PRK13165.1"/>
    <property type="match status" value="1"/>
</dbReference>
<dbReference type="Pfam" id="PF03100">
    <property type="entry name" value="CcmE"/>
    <property type="match status" value="1"/>
</dbReference>
<evidence type="ECO:0000256" key="2">
    <source>
        <dbReference type="ARBA" id="ARBA00022475"/>
    </source>
</evidence>
<dbReference type="GeneID" id="48823267"/>
<keyword evidence="4 13" id="KW-0349">Heme</keyword>
<evidence type="ECO:0000313" key="21">
    <source>
        <dbReference type="Proteomes" id="UP000737420"/>
    </source>
</evidence>
<keyword evidence="9 13" id="KW-1133">Transmembrane helix</keyword>
<dbReference type="PANTHER" id="PTHR34128">
    <property type="entry name" value="CYTOCHROME C-TYPE BIOGENESIS PROTEIN CCME HOMOLOG, MITOCHONDRIAL"/>
    <property type="match status" value="1"/>
</dbReference>
<dbReference type="EMBL" id="BPOP01000039">
    <property type="protein sequence ID" value="GJB93189.1"/>
    <property type="molecule type" value="Genomic_DNA"/>
</dbReference>
<dbReference type="EMBL" id="BPNL01000013">
    <property type="protein sequence ID" value="GJA54056.1"/>
    <property type="molecule type" value="Genomic_DNA"/>
</dbReference>
<dbReference type="RefSeq" id="WP_010673948.1">
    <property type="nucleotide sequence ID" value="NZ_AP019195.1"/>
</dbReference>
<keyword evidence="11 13" id="KW-0472">Membrane</keyword>
<dbReference type="PANTHER" id="PTHR34128:SF2">
    <property type="entry name" value="CYTOCHROME C-TYPE BIOGENESIS PROTEIN CCME HOMOLOG, MITOCHONDRIAL"/>
    <property type="match status" value="1"/>
</dbReference>
<dbReference type="Proteomes" id="UP001304847">
    <property type="component" value="Unassembled WGS sequence"/>
</dbReference>
<dbReference type="Proteomes" id="UP001163285">
    <property type="component" value="Chromosome"/>
</dbReference>
<dbReference type="GO" id="GO:0017003">
    <property type="term" value="P:protein-heme linkage"/>
    <property type="evidence" value="ECO:0007669"/>
    <property type="project" value="UniProtKB-UniRule"/>
</dbReference>
<reference evidence="15 21" key="1">
    <citation type="submission" date="2021-07" db="EMBL/GenBank/DDBJ databases">
        <title>Draft genome sequence of carbapenem-resistant Aeromonas spp. in Japan.</title>
        <authorList>
            <person name="Maehana S."/>
            <person name="Suzuki M."/>
            <person name="Kitasato H."/>
        </authorList>
    </citation>
    <scope>NUCLEOTIDE SEQUENCE [LARGE SCALE GENOMIC DNA]</scope>
    <source>
        <strain evidence="15">KAM348</strain>
        <strain evidence="16 21">KAM382</strain>
    </source>
</reference>
<evidence type="ECO:0000256" key="7">
    <source>
        <dbReference type="ARBA" id="ARBA00022748"/>
    </source>
</evidence>
<dbReference type="Gene3D" id="2.40.50.140">
    <property type="entry name" value="Nucleic acid-binding proteins"/>
    <property type="match status" value="1"/>
</dbReference>
<dbReference type="InterPro" id="IPR036127">
    <property type="entry name" value="CcmE-like_sf"/>
</dbReference>
<keyword evidence="2 13" id="KW-1003">Cell membrane</keyword>
<reference evidence="20" key="3">
    <citation type="submission" date="2023-04" db="EMBL/GenBank/DDBJ databases">
        <title>Whole Genome Sequence of Multi-drug resistant Aeromonas caviae as a gut pathogen in newborn.</title>
        <authorList>
            <person name="Jadhav S.V."/>
            <person name="Saroj S.D."/>
            <person name="Saha U.B."/>
            <person name="Sen S."/>
            <person name="Kher A."/>
        </authorList>
    </citation>
    <scope>NUCLEOTIDE SEQUENCE</scope>
    <source>
        <strain evidence="20">SVJ23</strain>
    </source>
</reference>
<feature type="binding site" description="axial binding residue" evidence="13 14">
    <location>
        <position position="135"/>
    </location>
    <ligand>
        <name>heme</name>
        <dbReference type="ChEBI" id="CHEBI:30413"/>
    </ligand>
    <ligandPart>
        <name>Fe</name>
        <dbReference type="ChEBI" id="CHEBI:18248"/>
    </ligandPart>
</feature>
<dbReference type="GO" id="GO:0020037">
    <property type="term" value="F:heme binding"/>
    <property type="evidence" value="ECO:0007669"/>
    <property type="project" value="InterPro"/>
</dbReference>
<dbReference type="EMBL" id="JAYGOJ010000008">
    <property type="protein sequence ID" value="MEA9434809.1"/>
    <property type="molecule type" value="Genomic_DNA"/>
</dbReference>
<keyword evidence="8 13" id="KW-0735">Signal-anchor</keyword>
<comment type="similarity">
    <text evidence="13">Belongs to the CcmE/CycJ family.</text>
</comment>
<dbReference type="InterPro" id="IPR004329">
    <property type="entry name" value="CcmE"/>
</dbReference>
<dbReference type="GO" id="GO:0046872">
    <property type="term" value="F:metal ion binding"/>
    <property type="evidence" value="ECO:0007669"/>
    <property type="project" value="UniProtKB-KW"/>
</dbReference>
<protein>
    <recommendedName>
        <fullName evidence="13">Cytochrome c-type biogenesis protein CcmE</fullName>
    </recommendedName>
    <alternativeName>
        <fullName evidence="13">Cytochrome c maturation protein E</fullName>
    </alternativeName>
    <alternativeName>
        <fullName evidence="13">Heme chaperone CcmE</fullName>
    </alternativeName>
</protein>
<evidence type="ECO:0000256" key="12">
    <source>
        <dbReference type="ARBA" id="ARBA00056663"/>
    </source>
</evidence>
<comment type="subcellular location">
    <subcellularLocation>
        <location evidence="1">Cell inner membrane</location>
    </subcellularLocation>
    <subcellularLocation>
        <location evidence="13">Cell membrane</location>
        <topology evidence="13">Single-pass type II membrane protein</topology>
    </subcellularLocation>
</comment>
<dbReference type="HAMAP" id="MF_01959">
    <property type="entry name" value="CcmE"/>
    <property type="match status" value="1"/>
</dbReference>
<dbReference type="SUPFAM" id="SSF82093">
    <property type="entry name" value="Heme chaperone CcmE"/>
    <property type="match status" value="1"/>
</dbReference>
<dbReference type="AlphaFoldDB" id="A0A081LJB8"/>
<proteinExistence type="inferred from homology"/>
<evidence type="ECO:0000256" key="5">
    <source>
        <dbReference type="ARBA" id="ARBA00022692"/>
    </source>
</evidence>
<feature type="binding site" description="covalent" evidence="13 14">
    <location>
        <position position="131"/>
    </location>
    <ligand>
        <name>heme</name>
        <dbReference type="ChEBI" id="CHEBI:30413"/>
    </ligand>
</feature>
<evidence type="ECO:0000256" key="4">
    <source>
        <dbReference type="ARBA" id="ARBA00022617"/>
    </source>
</evidence>
<keyword evidence="23" id="KW-1185">Reference proteome</keyword>
<evidence type="ECO:0000313" key="19">
    <source>
        <dbReference type="EMBL" id="MEA9434809.1"/>
    </source>
</evidence>
<dbReference type="Proteomes" id="UP001161704">
    <property type="component" value="Unassembled WGS sequence"/>
</dbReference>
<keyword evidence="6 13" id="KW-0479">Metal-binding</keyword>
<evidence type="ECO:0000313" key="15">
    <source>
        <dbReference type="EMBL" id="GJA54056.1"/>
    </source>
</evidence>
<evidence type="ECO:0000256" key="9">
    <source>
        <dbReference type="ARBA" id="ARBA00022989"/>
    </source>
</evidence>
<dbReference type="GO" id="GO:0017004">
    <property type="term" value="P:cytochrome complex assembly"/>
    <property type="evidence" value="ECO:0007669"/>
    <property type="project" value="UniProtKB-KW"/>
</dbReference>
<accession>A0A081LJB8</accession>
<evidence type="ECO:0000256" key="1">
    <source>
        <dbReference type="ARBA" id="ARBA00004533"/>
    </source>
</evidence>
<comment type="function">
    <text evidence="12 13">Heme chaperone required for the biogenesis of c-type cytochromes. Transiently binds heme delivered by CcmC and transfers the heme to apo-cytochromes in a process facilitated by CcmF and CcmH.</text>
</comment>
<evidence type="ECO:0000256" key="13">
    <source>
        <dbReference type="HAMAP-Rule" id="MF_01959"/>
    </source>
</evidence>
<evidence type="ECO:0000313" key="17">
    <source>
        <dbReference type="EMBL" id="MDH1503725.1"/>
    </source>
</evidence>
<name>A0A081LJB8_AERCA</name>
<reference evidence="17" key="2">
    <citation type="submission" date="2022-09" db="EMBL/GenBank/DDBJ databases">
        <title>Intensive care unit water sources are persistently colonized with multi-drug resistant bacteria and are the site of extensive horizontal gene transfer of antibiotic resistance genes.</title>
        <authorList>
            <person name="Diorio-Toth L."/>
        </authorList>
    </citation>
    <scope>NUCLEOTIDE SEQUENCE</scope>
    <source>
        <strain evidence="17">GD03710</strain>
    </source>
</reference>
<dbReference type="EMBL" id="CP110176">
    <property type="protein sequence ID" value="UZC86627.1"/>
    <property type="molecule type" value="Genomic_DNA"/>
</dbReference>
<reference evidence="18" key="4">
    <citation type="submission" date="2023-11" db="EMBL/GenBank/DDBJ databases">
        <title>WGS of Aeromonas in Northern Israel.</title>
        <authorList>
            <person name="Hershko Y."/>
        </authorList>
    </citation>
    <scope>NUCLEOTIDE SEQUENCE</scope>
    <source>
        <strain evidence="18">77416</strain>
    </source>
</reference>
<evidence type="ECO:0000313" key="16">
    <source>
        <dbReference type="EMBL" id="GJB93189.1"/>
    </source>
</evidence>
<keyword evidence="3" id="KW-0997">Cell inner membrane</keyword>
<dbReference type="NCBIfam" id="NF009729">
    <property type="entry name" value="PRK13254.1-3"/>
    <property type="match status" value="1"/>
</dbReference>
<evidence type="ECO:0000256" key="10">
    <source>
        <dbReference type="ARBA" id="ARBA00023004"/>
    </source>
</evidence>
<dbReference type="Proteomes" id="UP001277183">
    <property type="component" value="Unassembled WGS sequence"/>
</dbReference>
<evidence type="ECO:0000313" key="23">
    <source>
        <dbReference type="Proteomes" id="UP001304847"/>
    </source>
</evidence>
<evidence type="ECO:0000256" key="11">
    <source>
        <dbReference type="ARBA" id="ARBA00023136"/>
    </source>
</evidence>
<feature type="topological domain" description="Cytoplasmic" evidence="13">
    <location>
        <begin position="1"/>
        <end position="8"/>
    </location>
</feature>
<keyword evidence="7 13" id="KW-0201">Cytochrome c-type biogenesis</keyword>
<dbReference type="Proteomes" id="UP000737420">
    <property type="component" value="Unassembled WGS sequence"/>
</dbReference>
<organism evidence="17 22">
    <name type="scientific">Aeromonas caviae</name>
    <name type="common">Aeromonas punctata</name>
    <dbReference type="NCBI Taxonomy" id="648"/>
    <lineage>
        <taxon>Bacteria</taxon>
        <taxon>Pseudomonadati</taxon>
        <taxon>Pseudomonadota</taxon>
        <taxon>Gammaproteobacteria</taxon>
        <taxon>Aeromonadales</taxon>
        <taxon>Aeromonadaceae</taxon>
        <taxon>Aeromonas</taxon>
    </lineage>
</organism>
<reference evidence="19 23" key="5">
    <citation type="submission" date="2023-12" db="EMBL/GenBank/DDBJ databases">
        <title>Characterization of antibiotic resistance in Aeromonas spp. in hospital effluent.</title>
        <authorList>
            <person name="Negoseki B.R.S."/>
            <person name="Krul D."/>
            <person name="Siqueira A.C."/>
            <person name="Almeida M."/>
            <person name="Mesa D."/>
            <person name="Conte D."/>
            <person name="Dalla-Costa L.M."/>
        </authorList>
    </citation>
    <scope>NUCLEOTIDE SEQUENCE [LARGE SCALE GENOMIC DNA]</scope>
    <source>
        <strain evidence="19 23">36v</strain>
    </source>
</reference>
<keyword evidence="10 13" id="KW-0408">Iron</keyword>
<dbReference type="InterPro" id="IPR012340">
    <property type="entry name" value="NA-bd_OB-fold"/>
</dbReference>
<dbReference type="Proteomes" id="UP000887009">
    <property type="component" value="Unassembled WGS sequence"/>
</dbReference>
<feature type="topological domain" description="Extracellular" evidence="13">
    <location>
        <begin position="30"/>
        <end position="163"/>
    </location>
</feature>
<dbReference type="FunFam" id="2.40.50.140:FF:000104">
    <property type="entry name" value="Cytochrome c-type biogenesis protein CcmE"/>
    <property type="match status" value="1"/>
</dbReference>
<evidence type="ECO:0000313" key="20">
    <source>
        <dbReference type="EMBL" id="UZC86627.1"/>
    </source>
</evidence>
<evidence type="ECO:0000313" key="18">
    <source>
        <dbReference type="EMBL" id="MDX7719730.1"/>
    </source>
</evidence>
<evidence type="ECO:0000256" key="6">
    <source>
        <dbReference type="ARBA" id="ARBA00022723"/>
    </source>
</evidence>
<keyword evidence="5 13" id="KW-0812">Transmembrane</keyword>
<dbReference type="NCBIfam" id="NF009727">
    <property type="entry name" value="PRK13254.1-1"/>
    <property type="match status" value="1"/>
</dbReference>
<evidence type="ECO:0000256" key="8">
    <source>
        <dbReference type="ARBA" id="ARBA00022968"/>
    </source>
</evidence>